<dbReference type="InterPro" id="IPR051121">
    <property type="entry name" value="FAH"/>
</dbReference>
<evidence type="ECO:0000313" key="5">
    <source>
        <dbReference type="Proteomes" id="UP000274391"/>
    </source>
</evidence>
<proteinExistence type="inferred from homology"/>
<dbReference type="Proteomes" id="UP000274391">
    <property type="component" value="Unassembled WGS sequence"/>
</dbReference>
<dbReference type="AlphaFoldDB" id="A0A3P3VTU6"/>
<keyword evidence="2" id="KW-0479">Metal-binding</keyword>
<protein>
    <submittedName>
        <fullName evidence="4">Fumarylacetoacetate hydrolase family protein</fullName>
    </submittedName>
</protein>
<comment type="similarity">
    <text evidence="1">Belongs to the FAH family.</text>
</comment>
<dbReference type="PANTHER" id="PTHR42796:SF4">
    <property type="entry name" value="FUMARYLACETOACETATE HYDROLASE DOMAIN-CONTAINING PROTEIN 2A"/>
    <property type="match status" value="1"/>
</dbReference>
<dbReference type="PANTHER" id="PTHR42796">
    <property type="entry name" value="FUMARYLACETOACETATE HYDROLASE DOMAIN-CONTAINING PROTEIN 2A-RELATED"/>
    <property type="match status" value="1"/>
</dbReference>
<accession>A0A3P3VTU6</accession>
<evidence type="ECO:0000256" key="1">
    <source>
        <dbReference type="ARBA" id="ARBA00010211"/>
    </source>
</evidence>
<keyword evidence="5" id="KW-1185">Reference proteome</keyword>
<name>A0A3P3VTU6_9MICO</name>
<dbReference type="GO" id="GO:0046872">
    <property type="term" value="F:metal ion binding"/>
    <property type="evidence" value="ECO:0007669"/>
    <property type="project" value="UniProtKB-KW"/>
</dbReference>
<reference evidence="4 5" key="1">
    <citation type="submission" date="2018-11" db="EMBL/GenBank/DDBJ databases">
        <title>YIM 102482-1 draft genome.</title>
        <authorList>
            <person name="Li G."/>
            <person name="Jiang Y."/>
        </authorList>
    </citation>
    <scope>NUCLEOTIDE SEQUENCE [LARGE SCALE GENOMIC DNA]</scope>
    <source>
        <strain evidence="4 5">YIM 102482-1</strain>
    </source>
</reference>
<keyword evidence="4" id="KW-0378">Hydrolase</keyword>
<organism evidence="4 5">
    <name type="scientific">Gulosibacter macacae</name>
    <dbReference type="NCBI Taxonomy" id="2488791"/>
    <lineage>
        <taxon>Bacteria</taxon>
        <taxon>Bacillati</taxon>
        <taxon>Actinomycetota</taxon>
        <taxon>Actinomycetes</taxon>
        <taxon>Micrococcales</taxon>
        <taxon>Microbacteriaceae</taxon>
        <taxon>Gulosibacter</taxon>
    </lineage>
</organism>
<dbReference type="InterPro" id="IPR036663">
    <property type="entry name" value="Fumarylacetoacetase_C_sf"/>
</dbReference>
<dbReference type="RefSeq" id="WP_124973864.1">
    <property type="nucleotide sequence ID" value="NZ_RQVS01000020.1"/>
</dbReference>
<dbReference type="Pfam" id="PF01557">
    <property type="entry name" value="FAA_hydrolase"/>
    <property type="match status" value="1"/>
</dbReference>
<dbReference type="OrthoDB" id="9805307at2"/>
<evidence type="ECO:0000259" key="3">
    <source>
        <dbReference type="Pfam" id="PF01557"/>
    </source>
</evidence>
<dbReference type="EMBL" id="RQVS01000020">
    <property type="protein sequence ID" value="RRJ85737.1"/>
    <property type="molecule type" value="Genomic_DNA"/>
</dbReference>
<evidence type="ECO:0000313" key="4">
    <source>
        <dbReference type="EMBL" id="RRJ85737.1"/>
    </source>
</evidence>
<sequence>MTDADRASDIFGIGTFDAGAGVFPAVVVGDEAADLRPLLPHVARTGDLLAEWDTNLDAIAAAIDGGDEAGERLLEWRSIRDLHALPPMQPVGPILAAGANYREHILQMSVAHRLGREDATEQELWDEAAIENDQRRRSGDPYIWTGLPSAVCGAFDDVQLPDYGDDLDWEVELGVVIGRSCHRIAADEVHEVVAGYTIVNDLTARTLVPRPDMALIGTDWFRAKNQPTFFPTGPVIVPARFVPDPTALRIRLLLNGEVKQDSLTDDLLFDIPSLIAYASSVARLQPGDLLITGSPAGNGSHWGRFLQEGDVMEATITGLGTQRNRVLAARGEQPPWQASRA</sequence>
<dbReference type="Gene3D" id="3.90.850.10">
    <property type="entry name" value="Fumarylacetoacetase-like, C-terminal domain"/>
    <property type="match status" value="1"/>
</dbReference>
<gene>
    <name evidence="4" type="ORF">EG850_12170</name>
</gene>
<dbReference type="InterPro" id="IPR011234">
    <property type="entry name" value="Fumarylacetoacetase-like_C"/>
</dbReference>
<evidence type="ECO:0000256" key="2">
    <source>
        <dbReference type="ARBA" id="ARBA00022723"/>
    </source>
</evidence>
<dbReference type="SUPFAM" id="SSF56529">
    <property type="entry name" value="FAH"/>
    <property type="match status" value="1"/>
</dbReference>
<dbReference type="GO" id="GO:0044281">
    <property type="term" value="P:small molecule metabolic process"/>
    <property type="evidence" value="ECO:0007669"/>
    <property type="project" value="UniProtKB-ARBA"/>
</dbReference>
<dbReference type="GO" id="GO:0016787">
    <property type="term" value="F:hydrolase activity"/>
    <property type="evidence" value="ECO:0007669"/>
    <property type="project" value="UniProtKB-KW"/>
</dbReference>
<comment type="caution">
    <text evidence="4">The sequence shown here is derived from an EMBL/GenBank/DDBJ whole genome shotgun (WGS) entry which is preliminary data.</text>
</comment>
<feature type="domain" description="Fumarylacetoacetase-like C-terminal" evidence="3">
    <location>
        <begin position="94"/>
        <end position="326"/>
    </location>
</feature>